<organism evidence="2 3">
    <name type="scientific">Schizopora paradoxa</name>
    <dbReference type="NCBI Taxonomy" id="27342"/>
    <lineage>
        <taxon>Eukaryota</taxon>
        <taxon>Fungi</taxon>
        <taxon>Dikarya</taxon>
        <taxon>Basidiomycota</taxon>
        <taxon>Agaricomycotina</taxon>
        <taxon>Agaricomycetes</taxon>
        <taxon>Hymenochaetales</taxon>
        <taxon>Schizoporaceae</taxon>
        <taxon>Schizopora</taxon>
    </lineage>
</organism>
<feature type="region of interest" description="Disordered" evidence="1">
    <location>
        <begin position="44"/>
        <end position="77"/>
    </location>
</feature>
<feature type="compositionally biased region" description="Basic and acidic residues" evidence="1">
    <location>
        <begin position="44"/>
        <end position="65"/>
    </location>
</feature>
<proteinExistence type="predicted"/>
<evidence type="ECO:0000313" key="3">
    <source>
        <dbReference type="Proteomes" id="UP000053477"/>
    </source>
</evidence>
<dbReference type="AlphaFoldDB" id="A0A0H2RIA7"/>
<reference evidence="2 3" key="1">
    <citation type="submission" date="2015-04" db="EMBL/GenBank/DDBJ databases">
        <title>Complete genome sequence of Schizopora paradoxa KUC8140, a cosmopolitan wood degrader in East Asia.</title>
        <authorList>
            <consortium name="DOE Joint Genome Institute"/>
            <person name="Min B."/>
            <person name="Park H."/>
            <person name="Jang Y."/>
            <person name="Kim J.-J."/>
            <person name="Kim K.H."/>
            <person name="Pangilinan J."/>
            <person name="Lipzen A."/>
            <person name="Riley R."/>
            <person name="Grigoriev I.V."/>
            <person name="Spatafora J.W."/>
            <person name="Choi I.-G."/>
        </authorList>
    </citation>
    <scope>NUCLEOTIDE SEQUENCE [LARGE SCALE GENOMIC DNA]</scope>
    <source>
        <strain evidence="2 3">KUC8140</strain>
    </source>
</reference>
<feature type="region of interest" description="Disordered" evidence="1">
    <location>
        <begin position="131"/>
        <end position="160"/>
    </location>
</feature>
<protein>
    <submittedName>
        <fullName evidence="2">Uncharacterized protein</fullName>
    </submittedName>
</protein>
<dbReference type="EMBL" id="KQ085994">
    <property type="protein sequence ID" value="KLO11700.1"/>
    <property type="molecule type" value="Genomic_DNA"/>
</dbReference>
<dbReference type="InParanoid" id="A0A0H2RIA7"/>
<accession>A0A0H2RIA7</accession>
<name>A0A0H2RIA7_9AGAM</name>
<evidence type="ECO:0000313" key="2">
    <source>
        <dbReference type="EMBL" id="KLO11700.1"/>
    </source>
</evidence>
<evidence type="ECO:0000256" key="1">
    <source>
        <dbReference type="SAM" id="MobiDB-lite"/>
    </source>
</evidence>
<gene>
    <name evidence="2" type="ORF">SCHPADRAFT_460131</name>
</gene>
<dbReference type="Proteomes" id="UP000053477">
    <property type="component" value="Unassembled WGS sequence"/>
</dbReference>
<keyword evidence="3" id="KW-1185">Reference proteome</keyword>
<sequence>MAIASNIRDSKEENAADKKLERETWVLKKKQELEVAQKAMEKLSKTKADFRDEAAKDKDGDSLDSEKEESDEGWREGLTEEQKKILYHLEIDAIFAEEEWKIIRREIDFQAAVAELDDDESWMENMHNLDLEDENEKFELSTPESQREPQPESSESSLSATDLATISLIKRAKLLIRDGDKTIAKAEERKRESDRRFEELKSGFDEVGKNLKMQGRAMDALAAALGVPKEREVLSEEERTTTLCEDIRARRQDFAGSCCRSAHPRYTGNHFMPCLIF</sequence>